<dbReference type="Pfam" id="PF08770">
    <property type="entry name" value="SoxZ"/>
    <property type="match status" value="1"/>
</dbReference>
<dbReference type="EMBL" id="FTOA01000004">
    <property type="protein sequence ID" value="SIS86814.1"/>
    <property type="molecule type" value="Genomic_DNA"/>
</dbReference>
<dbReference type="SUPFAM" id="SSF81296">
    <property type="entry name" value="E set domains"/>
    <property type="match status" value="1"/>
</dbReference>
<dbReference type="NCBIfam" id="TIGR04490">
    <property type="entry name" value="SoxZ_true"/>
    <property type="match status" value="1"/>
</dbReference>
<dbReference type="Gene3D" id="2.60.40.10">
    <property type="entry name" value="Immunoglobulins"/>
    <property type="match status" value="1"/>
</dbReference>
<dbReference type="STRING" id="80876.SAMN05421779_104200"/>
<organism evidence="2 3">
    <name type="scientific">Insolitispirillum peregrinum</name>
    <dbReference type="NCBI Taxonomy" id="80876"/>
    <lineage>
        <taxon>Bacteria</taxon>
        <taxon>Pseudomonadati</taxon>
        <taxon>Pseudomonadota</taxon>
        <taxon>Alphaproteobacteria</taxon>
        <taxon>Rhodospirillales</taxon>
        <taxon>Novispirillaceae</taxon>
        <taxon>Insolitispirillum</taxon>
    </lineage>
</organism>
<evidence type="ECO:0000313" key="2">
    <source>
        <dbReference type="EMBL" id="SIS86814.1"/>
    </source>
</evidence>
<dbReference type="InterPro" id="IPR030995">
    <property type="entry name" value="SoxZ"/>
</dbReference>
<protein>
    <submittedName>
        <fullName evidence="2">Sulfur compound chelating protein SoxZ</fullName>
    </submittedName>
</protein>
<dbReference type="RefSeq" id="WP_076400644.1">
    <property type="nucleotide sequence ID" value="NZ_FTOA01000004.1"/>
</dbReference>
<accession>A0A1N7MKX8</accession>
<evidence type="ECO:0000259" key="1">
    <source>
        <dbReference type="Pfam" id="PF08770"/>
    </source>
</evidence>
<dbReference type="InterPro" id="IPR014880">
    <property type="entry name" value="SoxZ_dom"/>
</dbReference>
<reference evidence="2 3" key="1">
    <citation type="submission" date="2017-01" db="EMBL/GenBank/DDBJ databases">
        <authorList>
            <person name="Mah S.A."/>
            <person name="Swanson W.J."/>
            <person name="Moy G.W."/>
            <person name="Vacquier V.D."/>
        </authorList>
    </citation>
    <scope>NUCLEOTIDE SEQUENCE [LARGE SCALE GENOMIC DNA]</scope>
    <source>
        <strain evidence="2 3">DSM 11589</strain>
    </source>
</reference>
<gene>
    <name evidence="2" type="ORF">SAMN05421779_104200</name>
</gene>
<dbReference type="InterPro" id="IPR014756">
    <property type="entry name" value="Ig_E-set"/>
</dbReference>
<proteinExistence type="predicted"/>
<keyword evidence="3" id="KW-1185">Reference proteome</keyword>
<sequence length="111" mass="12345">MTDALGSPRLKVPASVRRGEVFTVKSILAHPMESGLRKDEHGLLIPRRIVRQVTVSLDGQELMRADWNPGISANPYWEFALKADHGGLLVMEWHDDDGSLYRAEVAVTVVP</sequence>
<feature type="domain" description="Sulphur oxidation protein SoxZ" evidence="1">
    <location>
        <begin position="13"/>
        <end position="105"/>
    </location>
</feature>
<evidence type="ECO:0000313" key="3">
    <source>
        <dbReference type="Proteomes" id="UP000185678"/>
    </source>
</evidence>
<dbReference type="Proteomes" id="UP000185678">
    <property type="component" value="Unassembled WGS sequence"/>
</dbReference>
<name>A0A1N7MKX8_9PROT</name>
<dbReference type="InterPro" id="IPR013783">
    <property type="entry name" value="Ig-like_fold"/>
</dbReference>
<dbReference type="OrthoDB" id="9795530at2"/>
<dbReference type="AlphaFoldDB" id="A0A1N7MKX8"/>